<dbReference type="AlphaFoldDB" id="A0A7W5B085"/>
<keyword evidence="3" id="KW-1003">Cell membrane</keyword>
<feature type="transmembrane region" description="Helical" evidence="7">
    <location>
        <begin position="105"/>
        <end position="126"/>
    </location>
</feature>
<dbReference type="GO" id="GO:0005886">
    <property type="term" value="C:plasma membrane"/>
    <property type="evidence" value="ECO:0007669"/>
    <property type="project" value="UniProtKB-SubCell"/>
</dbReference>
<keyword evidence="5 7" id="KW-1133">Transmembrane helix</keyword>
<evidence type="ECO:0000256" key="1">
    <source>
        <dbReference type="ARBA" id="ARBA00004651"/>
    </source>
</evidence>
<dbReference type="InterPro" id="IPR000515">
    <property type="entry name" value="MetI-like"/>
</dbReference>
<keyword evidence="10" id="KW-1185">Reference proteome</keyword>
<accession>A0A7W5B085</accession>
<protein>
    <submittedName>
        <fullName evidence="9">Raffinose/stachyose/melibiose transport system permease protein</fullName>
    </submittedName>
</protein>
<comment type="caution">
    <text evidence="9">The sequence shown here is derived from an EMBL/GenBank/DDBJ whole genome shotgun (WGS) entry which is preliminary data.</text>
</comment>
<keyword evidence="4 7" id="KW-0812">Transmembrane</keyword>
<feature type="transmembrane region" description="Helical" evidence="7">
    <location>
        <begin position="198"/>
        <end position="223"/>
    </location>
</feature>
<feature type="transmembrane region" description="Helical" evidence="7">
    <location>
        <begin position="12"/>
        <end position="34"/>
    </location>
</feature>
<evidence type="ECO:0000256" key="5">
    <source>
        <dbReference type="ARBA" id="ARBA00022989"/>
    </source>
</evidence>
<dbReference type="Proteomes" id="UP000570361">
    <property type="component" value="Unassembled WGS sequence"/>
</dbReference>
<comment type="subcellular location">
    <subcellularLocation>
        <location evidence="1 7">Cell membrane</location>
        <topology evidence="1 7">Multi-pass membrane protein</topology>
    </subcellularLocation>
</comment>
<dbReference type="CDD" id="cd06261">
    <property type="entry name" value="TM_PBP2"/>
    <property type="match status" value="1"/>
</dbReference>
<feature type="transmembrane region" description="Helical" evidence="7">
    <location>
        <begin position="153"/>
        <end position="177"/>
    </location>
</feature>
<feature type="transmembrane region" description="Helical" evidence="7">
    <location>
        <begin position="72"/>
        <end position="93"/>
    </location>
</feature>
<feature type="transmembrane region" description="Helical" evidence="7">
    <location>
        <begin position="265"/>
        <end position="289"/>
    </location>
</feature>
<dbReference type="RefSeq" id="WP_183601384.1">
    <property type="nucleotide sequence ID" value="NZ_JACHXK010000007.1"/>
</dbReference>
<evidence type="ECO:0000313" key="9">
    <source>
        <dbReference type="EMBL" id="MBB3111526.1"/>
    </source>
</evidence>
<dbReference type="SUPFAM" id="SSF161098">
    <property type="entry name" value="MetI-like"/>
    <property type="match status" value="1"/>
</dbReference>
<dbReference type="PANTHER" id="PTHR30193:SF37">
    <property type="entry name" value="INNER MEMBRANE ABC TRANSPORTER PERMEASE PROTEIN YCJO"/>
    <property type="match status" value="1"/>
</dbReference>
<dbReference type="GO" id="GO:0055085">
    <property type="term" value="P:transmembrane transport"/>
    <property type="evidence" value="ECO:0007669"/>
    <property type="project" value="InterPro"/>
</dbReference>
<evidence type="ECO:0000256" key="6">
    <source>
        <dbReference type="ARBA" id="ARBA00023136"/>
    </source>
</evidence>
<evidence type="ECO:0000256" key="4">
    <source>
        <dbReference type="ARBA" id="ARBA00022692"/>
    </source>
</evidence>
<dbReference type="PANTHER" id="PTHR30193">
    <property type="entry name" value="ABC TRANSPORTER PERMEASE PROTEIN"/>
    <property type="match status" value="1"/>
</dbReference>
<dbReference type="InterPro" id="IPR051393">
    <property type="entry name" value="ABC_transporter_permease"/>
</dbReference>
<name>A0A7W5B085_9BACL</name>
<organism evidence="9 10">
    <name type="scientific">Paenibacillus phyllosphaerae</name>
    <dbReference type="NCBI Taxonomy" id="274593"/>
    <lineage>
        <taxon>Bacteria</taxon>
        <taxon>Bacillati</taxon>
        <taxon>Bacillota</taxon>
        <taxon>Bacilli</taxon>
        <taxon>Bacillales</taxon>
        <taxon>Paenibacillaceae</taxon>
        <taxon>Paenibacillus</taxon>
    </lineage>
</organism>
<sequence length="298" mass="33089">MIRRWKNHAEAYLFVTPSVILTVTLGIYPILWALRYMFYDYKGYGEAKFSGLYNIKRLFRDDYLWDAIGNTFVFASGKMILTLPIALLLAVLLNGKLKGKNFLRGIYFMPTIFSTAVMAVVFYLIFNSYNGLLNQILNMIGVPAVDWLNMQNAMLTCIIIAAWGGIGNYMLLFLAGLQGIPKDVYESAELDGATGARRFWSITVPMLGPVLNIVMMLAIMSALESYEAIMVLTGGGPSGATEVMHLYLYKLLFPVSTGETMAQDIGYGSAVAMLLALIVGAITGLYLYLSRKLNDIYS</sequence>
<evidence type="ECO:0000259" key="8">
    <source>
        <dbReference type="PROSITE" id="PS50928"/>
    </source>
</evidence>
<keyword evidence="2 7" id="KW-0813">Transport</keyword>
<dbReference type="InterPro" id="IPR035906">
    <property type="entry name" value="MetI-like_sf"/>
</dbReference>
<dbReference type="PROSITE" id="PS50928">
    <property type="entry name" value="ABC_TM1"/>
    <property type="match status" value="1"/>
</dbReference>
<gene>
    <name evidence="9" type="ORF">FHS18_003594</name>
</gene>
<reference evidence="9 10" key="1">
    <citation type="submission" date="2020-08" db="EMBL/GenBank/DDBJ databases">
        <title>Genomic Encyclopedia of Type Strains, Phase III (KMG-III): the genomes of soil and plant-associated and newly described type strains.</title>
        <authorList>
            <person name="Whitman W."/>
        </authorList>
    </citation>
    <scope>NUCLEOTIDE SEQUENCE [LARGE SCALE GENOMIC DNA]</scope>
    <source>
        <strain evidence="9 10">CECT 5862</strain>
    </source>
</reference>
<evidence type="ECO:0000256" key="2">
    <source>
        <dbReference type="ARBA" id="ARBA00022448"/>
    </source>
</evidence>
<feature type="domain" description="ABC transmembrane type-1" evidence="8">
    <location>
        <begin position="68"/>
        <end position="286"/>
    </location>
</feature>
<comment type="similarity">
    <text evidence="7">Belongs to the binding-protein-dependent transport system permease family.</text>
</comment>
<dbReference type="EMBL" id="JACHXK010000007">
    <property type="protein sequence ID" value="MBB3111526.1"/>
    <property type="molecule type" value="Genomic_DNA"/>
</dbReference>
<evidence type="ECO:0000313" key="10">
    <source>
        <dbReference type="Proteomes" id="UP000570361"/>
    </source>
</evidence>
<dbReference type="Gene3D" id="1.10.3720.10">
    <property type="entry name" value="MetI-like"/>
    <property type="match status" value="1"/>
</dbReference>
<proteinExistence type="inferred from homology"/>
<dbReference type="Pfam" id="PF00528">
    <property type="entry name" value="BPD_transp_1"/>
    <property type="match status" value="1"/>
</dbReference>
<evidence type="ECO:0000256" key="3">
    <source>
        <dbReference type="ARBA" id="ARBA00022475"/>
    </source>
</evidence>
<evidence type="ECO:0000256" key="7">
    <source>
        <dbReference type="RuleBase" id="RU363032"/>
    </source>
</evidence>
<keyword evidence="6 7" id="KW-0472">Membrane</keyword>